<dbReference type="PANTHER" id="PTHR38248:SF2">
    <property type="entry name" value="FUNK1 11"/>
    <property type="match status" value="1"/>
</dbReference>
<evidence type="ECO:0000313" key="2">
    <source>
        <dbReference type="EMBL" id="KAL0570580.1"/>
    </source>
</evidence>
<gene>
    <name evidence="2" type="ORF">V5O48_011376</name>
</gene>
<feature type="domain" description="Fungal-type protein kinase" evidence="1">
    <location>
        <begin position="14"/>
        <end position="144"/>
    </location>
</feature>
<dbReference type="Proteomes" id="UP001465976">
    <property type="component" value="Unassembled WGS sequence"/>
</dbReference>
<proteinExistence type="predicted"/>
<accession>A0ABR3F637</accession>
<keyword evidence="3" id="KW-1185">Reference proteome</keyword>
<comment type="caution">
    <text evidence="2">The sequence shown here is derived from an EMBL/GenBank/DDBJ whole genome shotgun (WGS) entry which is preliminary data.</text>
</comment>
<organism evidence="2 3">
    <name type="scientific">Marasmius crinis-equi</name>
    <dbReference type="NCBI Taxonomy" id="585013"/>
    <lineage>
        <taxon>Eukaryota</taxon>
        <taxon>Fungi</taxon>
        <taxon>Dikarya</taxon>
        <taxon>Basidiomycota</taxon>
        <taxon>Agaricomycotina</taxon>
        <taxon>Agaricomycetes</taxon>
        <taxon>Agaricomycetidae</taxon>
        <taxon>Agaricales</taxon>
        <taxon>Marasmiineae</taxon>
        <taxon>Marasmiaceae</taxon>
        <taxon>Marasmius</taxon>
    </lineage>
</organism>
<name>A0ABR3F637_9AGAR</name>
<evidence type="ECO:0000259" key="1">
    <source>
        <dbReference type="Pfam" id="PF17667"/>
    </source>
</evidence>
<sequence length="322" mass="37566">MSAHRRGQSQDTAPSHRVVLTEYKRPLDQFETQEELLRAVRDAIEGHHVASLQTRISLRDIAIGTIVISGEAESSSIGQFVDFDCDFNRQIRISEEEEDWVSREGCWQFMPATYRSVKTPHVVTTVPFFIKTLESFFYVLCWIVLQHVPNTLSERDLITIFDQIFDFPNDVLNSYIKNMGFKKKGLQECKWAEVLEPGPIRDLVKELCDLLASNYTPLPSRESFTRYTELAAEFCPDEHPERFEEVMDAYKLNHLFIQGVDEVWTLRRFSIALEKLREKPKEQQRRVERSGFRDACVRACVGYKNRWAFLSKRSPGMVRDLE</sequence>
<reference evidence="2 3" key="1">
    <citation type="submission" date="2024-02" db="EMBL/GenBank/DDBJ databases">
        <title>A draft genome for the cacao thread blight pathogen Marasmius crinis-equi.</title>
        <authorList>
            <person name="Cohen S.P."/>
            <person name="Baruah I.K."/>
            <person name="Amoako-Attah I."/>
            <person name="Bukari Y."/>
            <person name="Meinhardt L.W."/>
            <person name="Bailey B.A."/>
        </authorList>
    </citation>
    <scope>NUCLEOTIDE SEQUENCE [LARGE SCALE GENOMIC DNA]</scope>
    <source>
        <strain evidence="2 3">GH-76</strain>
    </source>
</reference>
<protein>
    <recommendedName>
        <fullName evidence="1">Fungal-type protein kinase domain-containing protein</fullName>
    </recommendedName>
</protein>
<dbReference type="InterPro" id="IPR040976">
    <property type="entry name" value="Pkinase_fungal"/>
</dbReference>
<dbReference type="PANTHER" id="PTHR38248">
    <property type="entry name" value="FUNK1 6"/>
    <property type="match status" value="1"/>
</dbReference>
<dbReference type="Pfam" id="PF17667">
    <property type="entry name" value="Pkinase_fungal"/>
    <property type="match status" value="1"/>
</dbReference>
<evidence type="ECO:0000313" key="3">
    <source>
        <dbReference type="Proteomes" id="UP001465976"/>
    </source>
</evidence>
<dbReference type="EMBL" id="JBAHYK010000906">
    <property type="protein sequence ID" value="KAL0570580.1"/>
    <property type="molecule type" value="Genomic_DNA"/>
</dbReference>